<proteinExistence type="predicted"/>
<comment type="caution">
    <text evidence="2">The sequence shown here is derived from an EMBL/GenBank/DDBJ whole genome shotgun (WGS) entry which is preliminary data.</text>
</comment>
<keyword evidence="3" id="KW-1185">Reference proteome</keyword>
<dbReference type="Proteomes" id="UP000242224">
    <property type="component" value="Unassembled WGS sequence"/>
</dbReference>
<gene>
    <name evidence="2" type="ORF">BMG00_00685</name>
</gene>
<dbReference type="InterPro" id="IPR009506">
    <property type="entry name" value="YjiS-like"/>
</dbReference>
<accession>A0ABX3MLH8</accession>
<organism evidence="2 3">
    <name type="scientific">Thioclava marina</name>
    <dbReference type="NCBI Taxonomy" id="1915077"/>
    <lineage>
        <taxon>Bacteria</taxon>
        <taxon>Pseudomonadati</taxon>
        <taxon>Pseudomonadota</taxon>
        <taxon>Alphaproteobacteria</taxon>
        <taxon>Rhodobacterales</taxon>
        <taxon>Paracoccaceae</taxon>
        <taxon>Thioclava</taxon>
    </lineage>
</organism>
<evidence type="ECO:0000259" key="1">
    <source>
        <dbReference type="Pfam" id="PF06568"/>
    </source>
</evidence>
<evidence type="ECO:0000313" key="2">
    <source>
        <dbReference type="EMBL" id="OOY12415.1"/>
    </source>
</evidence>
<sequence length="62" mass="7024">MLTLSRTRPAIARHGSLSLIARVARVLETRRSRAALGKLDARLLQDIGISRAEAQREERRFL</sequence>
<reference evidence="2 3" key="1">
    <citation type="submission" date="2016-11" db="EMBL/GenBank/DDBJ databases">
        <title>A multilocus sequence analysis scheme for characterization of bacteria in the genus Thioclava.</title>
        <authorList>
            <person name="Liu Y."/>
            <person name="Shao Z."/>
        </authorList>
    </citation>
    <scope>NUCLEOTIDE SEQUENCE [LARGE SCALE GENOMIC DNA]</scope>
    <source>
        <strain evidence="2 3">11.10-0-13</strain>
    </source>
</reference>
<dbReference type="Pfam" id="PF06568">
    <property type="entry name" value="YjiS-like"/>
    <property type="match status" value="1"/>
</dbReference>
<dbReference type="EMBL" id="MPZS01000001">
    <property type="protein sequence ID" value="OOY12415.1"/>
    <property type="molecule type" value="Genomic_DNA"/>
</dbReference>
<name>A0ABX3MLH8_9RHOB</name>
<feature type="domain" description="YjiS-like" evidence="1">
    <location>
        <begin position="19"/>
        <end position="54"/>
    </location>
</feature>
<dbReference type="RefSeq" id="WP_146642517.1">
    <property type="nucleotide sequence ID" value="NZ_JACIZB010000001.1"/>
</dbReference>
<evidence type="ECO:0000313" key="3">
    <source>
        <dbReference type="Proteomes" id="UP000242224"/>
    </source>
</evidence>
<protein>
    <recommendedName>
        <fullName evidence="1">YjiS-like domain-containing protein</fullName>
    </recommendedName>
</protein>